<organism evidence="2 3">
    <name type="scientific">Phytoplasma australiense</name>
    <dbReference type="NCBI Taxonomy" id="59748"/>
    <lineage>
        <taxon>Bacteria</taxon>
        <taxon>Bacillati</taxon>
        <taxon>Mycoplasmatota</taxon>
        <taxon>Mollicutes</taxon>
        <taxon>Acholeplasmatales</taxon>
        <taxon>Acholeplasmataceae</taxon>
        <taxon>Candidatus Phytoplasma</taxon>
        <taxon>16SrXII (Stolbur group)</taxon>
    </lineage>
</organism>
<evidence type="ECO:0000313" key="2">
    <source>
        <dbReference type="EMBL" id="CAM12174.1"/>
    </source>
</evidence>
<feature type="domain" description="DUF2963" evidence="1">
    <location>
        <begin position="93"/>
        <end position="138"/>
    </location>
</feature>
<feature type="domain" description="DUF2963" evidence="1">
    <location>
        <begin position="56"/>
        <end position="92"/>
    </location>
</feature>
<evidence type="ECO:0000313" key="3">
    <source>
        <dbReference type="Proteomes" id="UP000008323"/>
    </source>
</evidence>
<accession>B1VB51</accession>
<protein>
    <recommendedName>
        <fullName evidence="1">DUF2963 domain-containing protein</fullName>
    </recommendedName>
</protein>
<sequence>MNVTQLQEKKPKKLVTDKMEQLNTSPNTTLKQVTKQNVPTTTKTAKQLILLLNQTPQTGKLTKSTWYKLDGKTIKFITEFNPITRKETKLTKYKPDGSIDYITKYKYDPTTGEQIKKTYYKEDGTIWGIEDYESETKKQDQINNLNQ</sequence>
<dbReference type="KEGG" id="pal:PA0840"/>
<dbReference type="Proteomes" id="UP000008323">
    <property type="component" value="Chromosome"/>
</dbReference>
<gene>
    <name evidence="2" type="ordered locus">PA0840</name>
</gene>
<dbReference type="EMBL" id="AM422018">
    <property type="protein sequence ID" value="CAM12174.1"/>
    <property type="molecule type" value="Genomic_DNA"/>
</dbReference>
<reference evidence="2 3" key="1">
    <citation type="journal article" date="2008" name="J. Bacteriol.">
        <title>Comparative genome analysis of 'Candidatus Phytoplasma australiense' (subgroup tuf-Australia I; rp-A) and 'Ca. Phytoplasma asteris' strains OY-M and AY-WB.</title>
        <authorList>
            <person name="Tran-Nguyen L.T."/>
            <person name="Kube M."/>
            <person name="Schneider B."/>
            <person name="Reinhardt R."/>
            <person name="Gibb K.S."/>
        </authorList>
    </citation>
    <scope>NUCLEOTIDE SEQUENCE [LARGE SCALE GENOMIC DNA]</scope>
</reference>
<dbReference type="Pfam" id="PF11178">
    <property type="entry name" value="DUF2963"/>
    <property type="match status" value="2"/>
</dbReference>
<proteinExistence type="predicted"/>
<dbReference type="AlphaFoldDB" id="B1VB51"/>
<dbReference type="InterPro" id="IPR021348">
    <property type="entry name" value="DUF2963"/>
</dbReference>
<evidence type="ECO:0000259" key="1">
    <source>
        <dbReference type="Pfam" id="PF11178"/>
    </source>
</evidence>
<name>B1VB51_PHYAS</name>